<dbReference type="RefSeq" id="XP_028130262.1">
    <property type="nucleotide sequence ID" value="XM_028274461.1"/>
</dbReference>
<feature type="coiled-coil region" evidence="6">
    <location>
        <begin position="78"/>
        <end position="146"/>
    </location>
</feature>
<dbReference type="Gene3D" id="1.20.58.60">
    <property type="match status" value="1"/>
</dbReference>
<comment type="similarity">
    <text evidence="2 5">Belongs to the MND1 family.</text>
</comment>
<dbReference type="Pfam" id="PF18517">
    <property type="entry name" value="LZ3wCH"/>
    <property type="match status" value="1"/>
</dbReference>
<dbReference type="InterPro" id="IPR005647">
    <property type="entry name" value="Mnd1"/>
</dbReference>
<name>A0A6P7F5Z8_DIAVI</name>
<evidence type="ECO:0000313" key="9">
    <source>
        <dbReference type="EnsemblMetazoa" id="XP_028130262.1"/>
    </source>
</evidence>
<dbReference type="PIRSF" id="PIRSF026991">
    <property type="entry name" value="Mnd1"/>
    <property type="match status" value="1"/>
</dbReference>
<keyword evidence="4 5" id="KW-0539">Nucleus</keyword>
<dbReference type="InParanoid" id="A0A6P7F5Z8"/>
<dbReference type="InterPro" id="IPR040661">
    <property type="entry name" value="LZ3wCH"/>
</dbReference>
<gene>
    <name evidence="11" type="primary">LOC114326191</name>
</gene>
<evidence type="ECO:0000256" key="6">
    <source>
        <dbReference type="SAM" id="Coils"/>
    </source>
</evidence>
<dbReference type="EnsemblMetazoa" id="XM_028274461.2">
    <property type="protein sequence ID" value="XP_028130262.1"/>
    <property type="gene ID" value="LOC114326191"/>
</dbReference>
<dbReference type="GO" id="GO:0003690">
    <property type="term" value="F:double-stranded DNA binding"/>
    <property type="evidence" value="ECO:0007669"/>
    <property type="project" value="InterPro"/>
</dbReference>
<evidence type="ECO:0000256" key="4">
    <source>
        <dbReference type="ARBA" id="ARBA00023242"/>
    </source>
</evidence>
<accession>A0A6P7F5Z8</accession>
<comment type="subcellular location">
    <subcellularLocation>
        <location evidence="1 5">Nucleus</location>
    </subcellularLocation>
</comment>
<evidence type="ECO:0000259" key="8">
    <source>
        <dbReference type="Pfam" id="PF18517"/>
    </source>
</evidence>
<dbReference type="InterPro" id="IPR040453">
    <property type="entry name" value="Mnd1_HTH"/>
</dbReference>
<comment type="function">
    <text evidence="5">Required for proper homologous chromosome pairing and efficient cross-over and intragenic recombination during meiosis.</text>
</comment>
<evidence type="ECO:0000313" key="10">
    <source>
        <dbReference type="Proteomes" id="UP001652700"/>
    </source>
</evidence>
<dbReference type="KEGG" id="dvv:114326191"/>
<sequence>MSKKGVSAEEKRDRMLQLFYERGECFQLKELEKLAPKAKGIVANSVKIVLEQLVEDGLVDTDKIGTSVYFWAFPSKGVTARKKQLEDLKQEHEKLVQKLKVVDEALEASKGEEDNEEKCKKVLEEISDKELELRSLQKDLKDHEENDPEKFEEMIKKTAELKDAANRWTDNIFAIKSWCKKKFMLEDSVLNKQFGLPEDFDYVE</sequence>
<feature type="domain" description="Mnd1 HTH" evidence="7">
    <location>
        <begin position="15"/>
        <end position="74"/>
    </location>
</feature>
<reference evidence="9" key="2">
    <citation type="submission" date="2025-05" db="UniProtKB">
        <authorList>
            <consortium name="EnsemblMetazoa"/>
        </authorList>
    </citation>
    <scope>IDENTIFICATION</scope>
</reference>
<evidence type="ECO:0000256" key="3">
    <source>
        <dbReference type="ARBA" id="ARBA00023054"/>
    </source>
</evidence>
<dbReference type="GO" id="GO:0005634">
    <property type="term" value="C:nucleus"/>
    <property type="evidence" value="ECO:0007669"/>
    <property type="project" value="UniProtKB-SubCell"/>
</dbReference>
<evidence type="ECO:0000256" key="2">
    <source>
        <dbReference type="ARBA" id="ARBA00005981"/>
    </source>
</evidence>
<dbReference type="GeneID" id="114326191"/>
<evidence type="ECO:0000256" key="1">
    <source>
        <dbReference type="ARBA" id="ARBA00004123"/>
    </source>
</evidence>
<dbReference type="Pfam" id="PF03962">
    <property type="entry name" value="Mnd1"/>
    <property type="match status" value="1"/>
</dbReference>
<evidence type="ECO:0000256" key="5">
    <source>
        <dbReference type="PIRNR" id="PIRNR026991"/>
    </source>
</evidence>
<dbReference type="GO" id="GO:0007131">
    <property type="term" value="P:reciprocal meiotic recombination"/>
    <property type="evidence" value="ECO:0007669"/>
    <property type="project" value="InterPro"/>
</dbReference>
<keyword evidence="10" id="KW-1185">Reference proteome</keyword>
<dbReference type="AlphaFoldDB" id="A0A6P7F5Z8"/>
<evidence type="ECO:0000259" key="7">
    <source>
        <dbReference type="Pfam" id="PF03962"/>
    </source>
</evidence>
<protein>
    <recommendedName>
        <fullName evidence="5">Meiotic nuclear division protein 1 homolog</fullName>
    </recommendedName>
</protein>
<organism evidence="11">
    <name type="scientific">Diabrotica virgifera virgifera</name>
    <name type="common">western corn rootworm</name>
    <dbReference type="NCBI Taxonomy" id="50390"/>
    <lineage>
        <taxon>Eukaryota</taxon>
        <taxon>Metazoa</taxon>
        <taxon>Ecdysozoa</taxon>
        <taxon>Arthropoda</taxon>
        <taxon>Hexapoda</taxon>
        <taxon>Insecta</taxon>
        <taxon>Pterygota</taxon>
        <taxon>Neoptera</taxon>
        <taxon>Endopterygota</taxon>
        <taxon>Coleoptera</taxon>
        <taxon>Polyphaga</taxon>
        <taxon>Cucujiformia</taxon>
        <taxon>Chrysomeloidea</taxon>
        <taxon>Chrysomelidae</taxon>
        <taxon>Galerucinae</taxon>
        <taxon>Diabroticina</taxon>
        <taxon>Diabroticites</taxon>
        <taxon>Diabrotica</taxon>
    </lineage>
</organism>
<reference evidence="11" key="1">
    <citation type="submission" date="2025-04" db="UniProtKB">
        <authorList>
            <consortium name="RefSeq"/>
        </authorList>
    </citation>
    <scope>IDENTIFICATION</scope>
    <source>
        <tissue evidence="11">Whole insect</tissue>
    </source>
</reference>
<dbReference type="Proteomes" id="UP001652700">
    <property type="component" value="Unplaced"/>
</dbReference>
<feature type="domain" description="Leucine zipper with capping helix" evidence="8">
    <location>
        <begin position="149"/>
        <end position="203"/>
    </location>
</feature>
<proteinExistence type="inferred from homology"/>
<keyword evidence="3 6" id="KW-0175">Coiled coil</keyword>
<dbReference type="OrthoDB" id="273345at2759"/>
<evidence type="ECO:0000313" key="11">
    <source>
        <dbReference type="RefSeq" id="XP_028130262.1"/>
    </source>
</evidence>